<dbReference type="Pfam" id="PF07715">
    <property type="entry name" value="Plug"/>
    <property type="match status" value="1"/>
</dbReference>
<organism evidence="3">
    <name type="scientific">marine metagenome</name>
    <dbReference type="NCBI Taxonomy" id="408172"/>
    <lineage>
        <taxon>unclassified sequences</taxon>
        <taxon>metagenomes</taxon>
        <taxon>ecological metagenomes</taxon>
    </lineage>
</organism>
<dbReference type="SUPFAM" id="SSF49464">
    <property type="entry name" value="Carboxypeptidase regulatory domain-like"/>
    <property type="match status" value="1"/>
</dbReference>
<dbReference type="Pfam" id="PF13715">
    <property type="entry name" value="CarbopepD_reg_2"/>
    <property type="match status" value="1"/>
</dbReference>
<dbReference type="InterPro" id="IPR039426">
    <property type="entry name" value="TonB-dep_rcpt-like"/>
</dbReference>
<dbReference type="GO" id="GO:0009279">
    <property type="term" value="C:cell outer membrane"/>
    <property type="evidence" value="ECO:0007669"/>
    <property type="project" value="TreeGrafter"/>
</dbReference>
<name>A0A382E7F8_9ZZZZ</name>
<dbReference type="InterPro" id="IPR037066">
    <property type="entry name" value="Plug_dom_sf"/>
</dbReference>
<reference evidence="3" key="1">
    <citation type="submission" date="2018-05" db="EMBL/GenBank/DDBJ databases">
        <authorList>
            <person name="Lanie J.A."/>
            <person name="Ng W.-L."/>
            <person name="Kazmierczak K.M."/>
            <person name="Andrzejewski T.M."/>
            <person name="Davidsen T.M."/>
            <person name="Wayne K.J."/>
            <person name="Tettelin H."/>
            <person name="Glass J.I."/>
            <person name="Rusch D."/>
            <person name="Podicherti R."/>
            <person name="Tsui H.-C.T."/>
            <person name="Winkler M.E."/>
        </authorList>
    </citation>
    <scope>NUCLEOTIDE SEQUENCE</scope>
</reference>
<dbReference type="InterPro" id="IPR012910">
    <property type="entry name" value="Plug_dom"/>
</dbReference>
<proteinExistence type="predicted"/>
<evidence type="ECO:0000259" key="2">
    <source>
        <dbReference type="Pfam" id="PF07715"/>
    </source>
</evidence>
<dbReference type="GO" id="GO:0044718">
    <property type="term" value="P:siderophore transmembrane transport"/>
    <property type="evidence" value="ECO:0007669"/>
    <property type="project" value="TreeGrafter"/>
</dbReference>
<protein>
    <recommendedName>
        <fullName evidence="2">TonB-dependent receptor plug domain-containing protein</fullName>
    </recommendedName>
</protein>
<accession>A0A382E7F8</accession>
<dbReference type="PROSITE" id="PS52016">
    <property type="entry name" value="TONB_DEPENDENT_REC_3"/>
    <property type="match status" value="1"/>
</dbReference>
<dbReference type="SUPFAM" id="SSF56935">
    <property type="entry name" value="Porins"/>
    <property type="match status" value="1"/>
</dbReference>
<dbReference type="PANTHER" id="PTHR30069">
    <property type="entry name" value="TONB-DEPENDENT OUTER MEMBRANE RECEPTOR"/>
    <property type="match status" value="1"/>
</dbReference>
<sequence length="325" mass="35517">MNAHSILKRILVIILFTTGFAGSSTIKGKITDIRSGEPLIGANIMLSGTMLGSATNENGDYLISDVPIGSFTIMAMFIGYETIEKEIQVAADQEYTVNLTLKASAIELQETKVTAEKRKEKITTAPASMEIITSRDIKGKNTTNMGAYLKGLKGIDFTSSGINNYSISVRGFNSSFNTRLLTLSDGRVANIPALRVINYSTIPQSMDDVDKIEVILGPATALYGANAHSGVVNIISKPPSRSEGFTMSLSGSNDERQFRKINGRFAKKLSNAFSIKMSGLYLHAYDWPFISEEEYKSHLYPWSLTPGRTADKKDNNPWNEAGTEA</sequence>
<dbReference type="Gene3D" id="2.60.40.1120">
    <property type="entry name" value="Carboxypeptidase-like, regulatory domain"/>
    <property type="match status" value="1"/>
</dbReference>
<feature type="domain" description="TonB-dependent receptor plug" evidence="2">
    <location>
        <begin position="123"/>
        <end position="231"/>
    </location>
</feature>
<dbReference type="InterPro" id="IPR008969">
    <property type="entry name" value="CarboxyPept-like_regulatory"/>
</dbReference>
<dbReference type="AlphaFoldDB" id="A0A382E7F8"/>
<evidence type="ECO:0000313" key="3">
    <source>
        <dbReference type="EMBL" id="SVB45923.1"/>
    </source>
</evidence>
<keyword evidence="1" id="KW-0732">Signal</keyword>
<dbReference type="GO" id="GO:0015344">
    <property type="term" value="F:siderophore uptake transmembrane transporter activity"/>
    <property type="evidence" value="ECO:0007669"/>
    <property type="project" value="TreeGrafter"/>
</dbReference>
<evidence type="ECO:0000256" key="1">
    <source>
        <dbReference type="ARBA" id="ARBA00022729"/>
    </source>
</evidence>
<dbReference type="EMBL" id="UINC01042801">
    <property type="protein sequence ID" value="SVB45923.1"/>
    <property type="molecule type" value="Genomic_DNA"/>
</dbReference>
<feature type="non-terminal residue" evidence="3">
    <location>
        <position position="325"/>
    </location>
</feature>
<dbReference type="PANTHER" id="PTHR30069:SF29">
    <property type="entry name" value="HEMOGLOBIN AND HEMOGLOBIN-HAPTOGLOBIN-BINDING PROTEIN 1-RELATED"/>
    <property type="match status" value="1"/>
</dbReference>
<dbReference type="Gene3D" id="2.170.130.10">
    <property type="entry name" value="TonB-dependent receptor, plug domain"/>
    <property type="match status" value="1"/>
</dbReference>
<gene>
    <name evidence="3" type="ORF">METZ01_LOCUS198777</name>
</gene>